<dbReference type="OrthoDB" id="615426at2759"/>
<dbReference type="STRING" id="1126212.K2RR22"/>
<evidence type="ECO:0000256" key="5">
    <source>
        <dbReference type="ARBA" id="ARBA00022777"/>
    </source>
</evidence>
<dbReference type="InParanoid" id="K2RR22"/>
<dbReference type="GO" id="GO:0005524">
    <property type="term" value="F:ATP binding"/>
    <property type="evidence" value="ECO:0007669"/>
    <property type="project" value="UniProtKB-KW"/>
</dbReference>
<organism evidence="9 10">
    <name type="scientific">Macrophomina phaseolina (strain MS6)</name>
    <name type="common">Charcoal rot fungus</name>
    <dbReference type="NCBI Taxonomy" id="1126212"/>
    <lineage>
        <taxon>Eukaryota</taxon>
        <taxon>Fungi</taxon>
        <taxon>Dikarya</taxon>
        <taxon>Ascomycota</taxon>
        <taxon>Pezizomycotina</taxon>
        <taxon>Dothideomycetes</taxon>
        <taxon>Dothideomycetes incertae sedis</taxon>
        <taxon>Botryosphaeriales</taxon>
        <taxon>Botryosphaeriaceae</taxon>
        <taxon>Macrophomina</taxon>
    </lineage>
</organism>
<dbReference type="Pfam" id="PF01288">
    <property type="entry name" value="HPPK"/>
    <property type="match status" value="1"/>
</dbReference>
<evidence type="ECO:0000313" key="10">
    <source>
        <dbReference type="Proteomes" id="UP000007129"/>
    </source>
</evidence>
<keyword evidence="7" id="KW-0289">Folate biosynthesis</keyword>
<dbReference type="GO" id="GO:0046654">
    <property type="term" value="P:tetrahydrofolate biosynthetic process"/>
    <property type="evidence" value="ECO:0007669"/>
    <property type="project" value="UniProtKB-UniPathway"/>
</dbReference>
<dbReference type="SUPFAM" id="SSF55083">
    <property type="entry name" value="6-hydroxymethyl-7,8-dihydropterin pyrophosphokinase, HPPK"/>
    <property type="match status" value="1"/>
</dbReference>
<comment type="pathway">
    <text evidence="1">Cofactor biosynthesis; tetrahydrofolate biosynthesis; 2-amino-4-hydroxy-6-hydroxymethyl-7,8-dihydropteridine diphosphate from 7,8-dihydroneopterin triphosphate: step 4/4.</text>
</comment>
<feature type="domain" description="7,8-dihydro-6-hydroxymethylpterin-pyrophosphokinase" evidence="8">
    <location>
        <begin position="98"/>
        <end position="157"/>
    </location>
</feature>
<gene>
    <name evidence="9" type="ORF">MPH_05622</name>
</gene>
<dbReference type="InterPro" id="IPR035907">
    <property type="entry name" value="Hppk_sf"/>
</dbReference>
<dbReference type="PANTHER" id="PTHR43071">
    <property type="entry name" value="2-AMINO-4-HYDROXY-6-HYDROXYMETHYLDIHYDROPTERIDINE PYROPHOSPHOKINASE"/>
    <property type="match status" value="1"/>
</dbReference>
<proteinExistence type="predicted"/>
<dbReference type="Gene3D" id="3.30.70.560">
    <property type="entry name" value="7,8-Dihydro-6-hydroxymethylpterin-pyrophosphokinase HPPK"/>
    <property type="match status" value="1"/>
</dbReference>
<dbReference type="VEuPathDB" id="FungiDB:MPH_05622"/>
<dbReference type="HOGENOM" id="CLU_1428266_0_0_1"/>
<evidence type="ECO:0000256" key="6">
    <source>
        <dbReference type="ARBA" id="ARBA00022840"/>
    </source>
</evidence>
<dbReference type="EMBL" id="AHHD01000254">
    <property type="protein sequence ID" value="EKG17168.1"/>
    <property type="molecule type" value="Genomic_DNA"/>
</dbReference>
<keyword evidence="4" id="KW-0547">Nucleotide-binding</keyword>
<dbReference type="PANTHER" id="PTHR43071:SF1">
    <property type="entry name" value="2-AMINO-4-HYDROXY-6-HYDROXYMETHYLDIHYDROPTERIDINE PYROPHOSPHOKINASE"/>
    <property type="match status" value="1"/>
</dbReference>
<dbReference type="UniPathway" id="UPA00077">
    <property type="reaction ID" value="UER00155"/>
</dbReference>
<dbReference type="GO" id="GO:0016301">
    <property type="term" value="F:kinase activity"/>
    <property type="evidence" value="ECO:0007669"/>
    <property type="project" value="UniProtKB-KW"/>
</dbReference>
<dbReference type="EC" id="2.7.6.3" evidence="2"/>
<evidence type="ECO:0000256" key="3">
    <source>
        <dbReference type="ARBA" id="ARBA00022679"/>
    </source>
</evidence>
<name>K2RR22_MACPH</name>
<sequence length="190" mass="21416">MHRTTRLAPLSRHTWSLTRALRCLHQHNLPWISTIRPFGSSAIFTPSGFSRAAFDPNPSKAIRRRLCQMPLLEGHTGRRSLSTGTKKLRDDALPHRAFIALGSNLGDRIAMIERACNAMESRGDIRILRTSSLWETKAMYVEDQGNFVNGACEVSPSFPIWLISGLKFWSTRALSSMATVSYERSRTILD</sequence>
<keyword evidence="5 9" id="KW-0418">Kinase</keyword>
<evidence type="ECO:0000256" key="4">
    <source>
        <dbReference type="ARBA" id="ARBA00022741"/>
    </source>
</evidence>
<dbReference type="InterPro" id="IPR000550">
    <property type="entry name" value="Hppk"/>
</dbReference>
<dbReference type="Proteomes" id="UP000007129">
    <property type="component" value="Unassembled WGS sequence"/>
</dbReference>
<evidence type="ECO:0000259" key="8">
    <source>
        <dbReference type="Pfam" id="PF01288"/>
    </source>
</evidence>
<protein>
    <recommendedName>
        <fullName evidence="2">2-amino-4-hydroxy-6-hydroxymethyldihydropteridine diphosphokinase</fullName>
        <ecNumber evidence="2">2.7.6.3</ecNumber>
    </recommendedName>
</protein>
<dbReference type="AlphaFoldDB" id="K2RR22"/>
<evidence type="ECO:0000256" key="2">
    <source>
        <dbReference type="ARBA" id="ARBA00013253"/>
    </source>
</evidence>
<evidence type="ECO:0000313" key="9">
    <source>
        <dbReference type="EMBL" id="EKG17168.1"/>
    </source>
</evidence>
<reference evidence="9 10" key="1">
    <citation type="journal article" date="2012" name="BMC Genomics">
        <title>Tools to kill: Genome of one of the most destructive plant pathogenic fungi Macrophomina phaseolina.</title>
        <authorList>
            <person name="Islam M.S."/>
            <person name="Haque M.S."/>
            <person name="Islam M.M."/>
            <person name="Emdad E.M."/>
            <person name="Halim A."/>
            <person name="Hossen Q.M.M."/>
            <person name="Hossain M.Z."/>
            <person name="Ahmed B."/>
            <person name="Rahim S."/>
            <person name="Rahman M.S."/>
            <person name="Alam M.M."/>
            <person name="Hou S."/>
            <person name="Wan X."/>
            <person name="Saito J.A."/>
            <person name="Alam M."/>
        </authorList>
    </citation>
    <scope>NUCLEOTIDE SEQUENCE [LARGE SCALE GENOMIC DNA]</scope>
    <source>
        <strain evidence="9 10">MS6</strain>
    </source>
</reference>
<keyword evidence="6" id="KW-0067">ATP-binding</keyword>
<evidence type="ECO:0000256" key="1">
    <source>
        <dbReference type="ARBA" id="ARBA00005051"/>
    </source>
</evidence>
<dbReference type="GO" id="GO:0046656">
    <property type="term" value="P:folic acid biosynthetic process"/>
    <property type="evidence" value="ECO:0007669"/>
    <property type="project" value="UniProtKB-KW"/>
</dbReference>
<accession>K2RR22</accession>
<evidence type="ECO:0000256" key="7">
    <source>
        <dbReference type="ARBA" id="ARBA00022909"/>
    </source>
</evidence>
<dbReference type="GO" id="GO:0003848">
    <property type="term" value="F:2-amino-4-hydroxy-6-hydroxymethyldihydropteridine diphosphokinase activity"/>
    <property type="evidence" value="ECO:0007669"/>
    <property type="project" value="UniProtKB-EC"/>
</dbReference>
<keyword evidence="3" id="KW-0808">Transferase</keyword>
<comment type="caution">
    <text evidence="9">The sequence shown here is derived from an EMBL/GenBank/DDBJ whole genome shotgun (WGS) entry which is preliminary data.</text>
</comment>